<dbReference type="RefSeq" id="WP_378268490.1">
    <property type="nucleotide sequence ID" value="NZ_JBHUKR010000018.1"/>
</dbReference>
<proteinExistence type="predicted"/>
<evidence type="ECO:0000313" key="4">
    <source>
        <dbReference type="Proteomes" id="UP001597417"/>
    </source>
</evidence>
<feature type="region of interest" description="Disordered" evidence="1">
    <location>
        <begin position="1"/>
        <end position="26"/>
    </location>
</feature>
<name>A0ABW5FZY0_9PSEU</name>
<dbReference type="InterPro" id="IPR053136">
    <property type="entry name" value="UTP_pyrophosphatase-like"/>
</dbReference>
<comment type="caution">
    <text evidence="3">The sequence shown here is derived from an EMBL/GenBank/DDBJ whole genome shotgun (WGS) entry which is preliminary data.</text>
</comment>
<gene>
    <name evidence="3" type="ORF">ACFSXZ_29240</name>
</gene>
<keyword evidence="3" id="KW-0378">Hydrolase</keyword>
<dbReference type="Gene3D" id="3.30.2010.10">
    <property type="entry name" value="Metalloproteases ('zincins'), catalytic domain"/>
    <property type="match status" value="1"/>
</dbReference>
<accession>A0ABW5FZY0</accession>
<dbReference type="CDD" id="cd07344">
    <property type="entry name" value="M48_yhfN_like"/>
    <property type="match status" value="1"/>
</dbReference>
<dbReference type="EC" id="3.4.24.-" evidence="3"/>
<feature type="domain" description="YgjP-like metallopeptidase" evidence="2">
    <location>
        <begin position="59"/>
        <end position="162"/>
    </location>
</feature>
<reference evidence="4" key="1">
    <citation type="journal article" date="2019" name="Int. J. Syst. Evol. Microbiol.">
        <title>The Global Catalogue of Microorganisms (GCM) 10K type strain sequencing project: providing services to taxonomists for standard genome sequencing and annotation.</title>
        <authorList>
            <consortium name="The Broad Institute Genomics Platform"/>
            <consortium name="The Broad Institute Genome Sequencing Center for Infectious Disease"/>
            <person name="Wu L."/>
            <person name="Ma J."/>
        </authorList>
    </citation>
    <scope>NUCLEOTIDE SEQUENCE [LARGE SCALE GENOMIC DNA]</scope>
    <source>
        <strain evidence="4">CGMCC 4.7645</strain>
    </source>
</reference>
<evidence type="ECO:0000256" key="1">
    <source>
        <dbReference type="SAM" id="MobiDB-lite"/>
    </source>
</evidence>
<dbReference type="PANTHER" id="PTHR30399:SF1">
    <property type="entry name" value="UTP PYROPHOSPHATASE"/>
    <property type="match status" value="1"/>
</dbReference>
<organism evidence="3 4">
    <name type="scientific">Amycolatopsis pigmentata</name>
    <dbReference type="NCBI Taxonomy" id="450801"/>
    <lineage>
        <taxon>Bacteria</taxon>
        <taxon>Bacillati</taxon>
        <taxon>Actinomycetota</taxon>
        <taxon>Actinomycetes</taxon>
        <taxon>Pseudonocardiales</taxon>
        <taxon>Pseudonocardiaceae</taxon>
        <taxon>Amycolatopsis</taxon>
    </lineage>
</organism>
<dbReference type="InterPro" id="IPR002725">
    <property type="entry name" value="YgjP-like_metallopeptidase"/>
</dbReference>
<keyword evidence="4" id="KW-1185">Reference proteome</keyword>
<dbReference type="Pfam" id="PF01863">
    <property type="entry name" value="YgjP-like"/>
    <property type="match status" value="1"/>
</dbReference>
<feature type="compositionally biased region" description="Basic and acidic residues" evidence="1">
    <location>
        <begin position="1"/>
        <end position="21"/>
    </location>
</feature>
<evidence type="ECO:0000313" key="3">
    <source>
        <dbReference type="EMBL" id="MFD2420421.1"/>
    </source>
</evidence>
<sequence length="189" mass="21728">MRSRDNIEQADSSRQKVEVRRSARRRSTVTAYRDGETLVVLIPAGMSRAEERHWVAEMERKLQRTETRRASPSRQSDGALLARCAQLSARYLDRTALPVSVRWVPPMRTRWASCTPSDATIRVSERLRDVPSWVLDYVLVHELAHLREAGHNARFWELVRRYPKTERAIGYLEGLSAAAGWGISELDED</sequence>
<dbReference type="PANTHER" id="PTHR30399">
    <property type="entry name" value="UNCHARACTERIZED PROTEIN YGJP"/>
    <property type="match status" value="1"/>
</dbReference>
<dbReference type="EMBL" id="JBHUKR010000018">
    <property type="protein sequence ID" value="MFD2420421.1"/>
    <property type="molecule type" value="Genomic_DNA"/>
</dbReference>
<evidence type="ECO:0000259" key="2">
    <source>
        <dbReference type="Pfam" id="PF01863"/>
    </source>
</evidence>
<protein>
    <submittedName>
        <fullName evidence="3">M48 family metallopeptidase</fullName>
        <ecNumber evidence="3">3.4.24.-</ecNumber>
    </submittedName>
</protein>
<dbReference type="GO" id="GO:0016787">
    <property type="term" value="F:hydrolase activity"/>
    <property type="evidence" value="ECO:0007669"/>
    <property type="project" value="UniProtKB-KW"/>
</dbReference>
<dbReference type="Proteomes" id="UP001597417">
    <property type="component" value="Unassembled WGS sequence"/>
</dbReference>